<organism evidence="2 3">
    <name type="scientific">Hypsibius exemplaris</name>
    <name type="common">Freshwater tardigrade</name>
    <dbReference type="NCBI Taxonomy" id="2072580"/>
    <lineage>
        <taxon>Eukaryota</taxon>
        <taxon>Metazoa</taxon>
        <taxon>Ecdysozoa</taxon>
        <taxon>Tardigrada</taxon>
        <taxon>Eutardigrada</taxon>
        <taxon>Parachela</taxon>
        <taxon>Hypsibioidea</taxon>
        <taxon>Hypsibiidae</taxon>
        <taxon>Hypsibius</taxon>
    </lineage>
</organism>
<dbReference type="EMBL" id="MTYJ01000001">
    <property type="protein sequence ID" value="OQV26031.1"/>
    <property type="molecule type" value="Genomic_DNA"/>
</dbReference>
<dbReference type="PROSITE" id="PS50927">
    <property type="entry name" value="BULB_LECTIN"/>
    <property type="match status" value="1"/>
</dbReference>
<proteinExistence type="predicted"/>
<evidence type="ECO:0000313" key="3">
    <source>
        <dbReference type="Proteomes" id="UP000192578"/>
    </source>
</evidence>
<evidence type="ECO:0000313" key="2">
    <source>
        <dbReference type="EMBL" id="OQV26031.1"/>
    </source>
</evidence>
<dbReference type="SMART" id="SM00108">
    <property type="entry name" value="B_lectin"/>
    <property type="match status" value="1"/>
</dbReference>
<dbReference type="SUPFAM" id="SSF51110">
    <property type="entry name" value="alpha-D-mannose-specific plant lectins"/>
    <property type="match status" value="1"/>
</dbReference>
<accession>A0A1W0XFA1</accession>
<evidence type="ECO:0000259" key="1">
    <source>
        <dbReference type="PROSITE" id="PS50927"/>
    </source>
</evidence>
<comment type="caution">
    <text evidence="2">The sequence shown here is derived from an EMBL/GenBank/DDBJ whole genome shotgun (WGS) entry which is preliminary data.</text>
</comment>
<dbReference type="OrthoDB" id="1884773at2759"/>
<gene>
    <name evidence="2" type="ORF">BV898_00161</name>
</gene>
<name>A0A1W0XFA1_HYPEX</name>
<reference evidence="3" key="1">
    <citation type="submission" date="2017-01" db="EMBL/GenBank/DDBJ databases">
        <title>Comparative genomics of anhydrobiosis in the tardigrade Hypsibius dujardini.</title>
        <authorList>
            <person name="Yoshida Y."/>
            <person name="Koutsovoulos G."/>
            <person name="Laetsch D."/>
            <person name="Stevens L."/>
            <person name="Kumar S."/>
            <person name="Horikawa D."/>
            <person name="Ishino K."/>
            <person name="Komine S."/>
            <person name="Tomita M."/>
            <person name="Blaxter M."/>
            <person name="Arakawa K."/>
        </authorList>
    </citation>
    <scope>NUCLEOTIDE SEQUENCE [LARGE SCALE GENOMIC DNA]</scope>
    <source>
        <strain evidence="3">Z151</strain>
    </source>
</reference>
<protein>
    <recommendedName>
        <fullName evidence="1">Bulb-type lectin domain-containing protein</fullName>
    </recommendedName>
</protein>
<feature type="domain" description="Bulb-type lectin" evidence="1">
    <location>
        <begin position="112"/>
        <end position="226"/>
    </location>
</feature>
<keyword evidence="3" id="KW-1185">Reference proteome</keyword>
<dbReference type="Proteomes" id="UP000192578">
    <property type="component" value="Unassembled WGS sequence"/>
</dbReference>
<dbReference type="Gene3D" id="2.90.10.30">
    <property type="match status" value="1"/>
</dbReference>
<dbReference type="InterPro" id="IPR036426">
    <property type="entry name" value="Bulb-type_lectin_dom_sf"/>
</dbReference>
<dbReference type="AlphaFoldDB" id="A0A1W0XFA1"/>
<sequence length="228" mass="24386">MTAWAALTIVFYTSTCIIISIHAIPQYRQAHGGTRLASGNNTLLTSIKIVTAPPTVPTIITTVSSSTTTREQSVNPTTTSSLSEAAMMSQILNHVYSSAGETNTTNGRDGFASQLEPGENLAVGQSLWSPNQTTKLMLQADGNLVLYRLQQTLIWSAGTDLMVKKPALLKVTNNGDVVLHNAAGEVVWKLGTDGEPSLPAILQVEDADGGRLCLSKNGTCIWMSKRKQ</sequence>
<dbReference type="InterPro" id="IPR001480">
    <property type="entry name" value="Bulb-type_lectin_dom"/>
</dbReference>